<feature type="transmembrane region" description="Helical" evidence="1">
    <location>
        <begin position="33"/>
        <end position="52"/>
    </location>
</feature>
<evidence type="ECO:0000256" key="1">
    <source>
        <dbReference type="SAM" id="Phobius"/>
    </source>
</evidence>
<dbReference type="RefSeq" id="WP_208470057.1">
    <property type="nucleotide sequence ID" value="NZ_JAGFNS010000017.1"/>
</dbReference>
<protein>
    <submittedName>
        <fullName evidence="2">Uncharacterized protein</fullName>
    </submittedName>
</protein>
<accession>A0ABS3UQ48</accession>
<comment type="caution">
    <text evidence="2">The sequence shown here is derived from an EMBL/GenBank/DDBJ whole genome shotgun (WGS) entry which is preliminary data.</text>
</comment>
<proteinExistence type="predicted"/>
<keyword evidence="1" id="KW-1133">Transmembrane helix</keyword>
<name>A0ABS3UQ48_9ACTN</name>
<keyword evidence="3" id="KW-1185">Reference proteome</keyword>
<keyword evidence="1" id="KW-0472">Membrane</keyword>
<dbReference type="EMBL" id="JAGFNS010000017">
    <property type="protein sequence ID" value="MBO3740910.1"/>
    <property type="molecule type" value="Genomic_DNA"/>
</dbReference>
<feature type="transmembrane region" description="Helical" evidence="1">
    <location>
        <begin position="6"/>
        <end position="26"/>
    </location>
</feature>
<sequence length="128" mass="13809">MTFLDLPWGFWVLPALLVVAWVRLWWASRRARLWFAGLTPPGAFAVILLGVVELSAPTSQPSGGSEDLSVRIAALDSSTGMMIMTAGWIALIVAIALTIITFVVETTLMVRRSEKAEREAAAAAQAPN</sequence>
<gene>
    <name evidence="2" type="ORF">J5X75_25685</name>
</gene>
<dbReference type="Proteomes" id="UP000679690">
    <property type="component" value="Unassembled WGS sequence"/>
</dbReference>
<keyword evidence="1" id="KW-0812">Transmembrane</keyword>
<organism evidence="2 3">
    <name type="scientific">Actinoplanes flavus</name>
    <dbReference type="NCBI Taxonomy" id="2820290"/>
    <lineage>
        <taxon>Bacteria</taxon>
        <taxon>Bacillati</taxon>
        <taxon>Actinomycetota</taxon>
        <taxon>Actinomycetes</taxon>
        <taxon>Micromonosporales</taxon>
        <taxon>Micromonosporaceae</taxon>
        <taxon>Actinoplanes</taxon>
    </lineage>
</organism>
<evidence type="ECO:0000313" key="3">
    <source>
        <dbReference type="Proteomes" id="UP000679690"/>
    </source>
</evidence>
<reference evidence="2 3" key="1">
    <citation type="submission" date="2021-03" db="EMBL/GenBank/DDBJ databases">
        <title>Actinoplanes flavus sp. nov., a novel actinomycete isolated from Coconut Palm rhizosphere soil.</title>
        <authorList>
            <person name="Luo X."/>
        </authorList>
    </citation>
    <scope>NUCLEOTIDE SEQUENCE [LARGE SCALE GENOMIC DNA]</scope>
    <source>
        <strain evidence="2 3">NEAU-H7</strain>
    </source>
</reference>
<feature type="transmembrane region" description="Helical" evidence="1">
    <location>
        <begin position="81"/>
        <end position="104"/>
    </location>
</feature>
<evidence type="ECO:0000313" key="2">
    <source>
        <dbReference type="EMBL" id="MBO3740910.1"/>
    </source>
</evidence>